<evidence type="ECO:0000256" key="2">
    <source>
        <dbReference type="ARBA" id="ARBA00009477"/>
    </source>
</evidence>
<feature type="transmembrane region" description="Helical" evidence="4">
    <location>
        <begin position="7"/>
        <end position="25"/>
    </location>
</feature>
<organism evidence="7 8">
    <name type="scientific">Pseudoalteromonas luteoviolacea</name>
    <dbReference type="NCBI Taxonomy" id="43657"/>
    <lineage>
        <taxon>Bacteria</taxon>
        <taxon>Pseudomonadati</taxon>
        <taxon>Pseudomonadota</taxon>
        <taxon>Gammaproteobacteria</taxon>
        <taxon>Alteromonadales</taxon>
        <taxon>Pseudoalteromonadaceae</taxon>
        <taxon>Pseudoalteromonas</taxon>
    </lineage>
</organism>
<name>A0A0C1QCZ5_9GAMM</name>
<dbReference type="Proteomes" id="UP000031327">
    <property type="component" value="Unassembled WGS sequence"/>
</dbReference>
<keyword evidence="4" id="KW-0472">Membrane</keyword>
<dbReference type="Gene3D" id="2.40.30.170">
    <property type="match status" value="1"/>
</dbReference>
<dbReference type="InterPro" id="IPR058625">
    <property type="entry name" value="MdtA-like_BSH"/>
</dbReference>
<sequence length="440" mass="48708">MTLAKRFILPIAILTVSVLLVVFISSNPPQSKRGKGKPQAKMVVDFEVVKEKPFTMMIDSYGIVKPRTQSVLVAQVSGEISYVSDSFRDGGFFEKGALLLQIDERDYKAEVQVAKAALLNAQQSLLEEEARGKQAQIDWLRLGDGGEASDLVLRKPQLEAQKANVLSAQAKLAKAELALERTRLVAPFDGRILSKKVDLGQVVSNNSQLAEIYATDYVEIRLPINNRDLAFMRLPEHFRDGKANTPNPEVFLYSDLVKAQRWRGAVVRTEGAISELSQQLYVVAQVDDPFSVEQAGDFAIKIGQYVNAQITGRTLEGAIAIPSSAIYQGTYVYILEEQDLLMRKDITISWQNDQFAIVDSGLVAGMRLVTTPLGQVSSGTPVALNRSKTDGAQDMLSESPKWEKLSEKQKIRLKKLAEKRGVSIEQLLAEREQKAREAGI</sequence>
<dbReference type="OrthoDB" id="5730196at2"/>
<feature type="domain" description="Multidrug resistance protein MdtA-like barrel-sandwich hybrid" evidence="5">
    <location>
        <begin position="73"/>
        <end position="211"/>
    </location>
</feature>
<proteinExistence type="inferred from homology"/>
<comment type="caution">
    <text evidence="7">The sequence shown here is derived from an EMBL/GenBank/DDBJ whole genome shotgun (WGS) entry which is preliminary data.</text>
</comment>
<dbReference type="PANTHER" id="PTHR30469:SF12">
    <property type="entry name" value="MULTIDRUG RESISTANCE PROTEIN MDTA"/>
    <property type="match status" value="1"/>
</dbReference>
<dbReference type="Gene3D" id="2.40.420.20">
    <property type="match status" value="1"/>
</dbReference>
<protein>
    <submittedName>
        <fullName evidence="7">Hemolysin D</fullName>
    </submittedName>
</protein>
<comment type="similarity">
    <text evidence="2">Belongs to the membrane fusion protein (MFP) (TC 8.A.1) family.</text>
</comment>
<evidence type="ECO:0000256" key="1">
    <source>
        <dbReference type="ARBA" id="ARBA00004196"/>
    </source>
</evidence>
<dbReference type="AlphaFoldDB" id="A0A0C1QCZ5"/>
<dbReference type="GO" id="GO:1990281">
    <property type="term" value="C:efflux pump complex"/>
    <property type="evidence" value="ECO:0007669"/>
    <property type="project" value="TreeGrafter"/>
</dbReference>
<dbReference type="NCBIfam" id="TIGR01730">
    <property type="entry name" value="RND_mfp"/>
    <property type="match status" value="1"/>
</dbReference>
<keyword evidence="4" id="KW-1133">Transmembrane helix</keyword>
<feature type="domain" description="Multidrug resistance protein MdtA-like C-terminal permuted SH3" evidence="6">
    <location>
        <begin position="318"/>
        <end position="371"/>
    </location>
</feature>
<keyword evidence="3" id="KW-0813">Transport</keyword>
<reference evidence="7 8" key="1">
    <citation type="submission" date="2014-12" db="EMBL/GenBank/DDBJ databases">
        <title>Draft Genome Sequence of Pseudoalteromonas luteoviolacea HI1.</title>
        <authorList>
            <person name="Asahina A.Y."/>
            <person name="Hadfield M.G."/>
        </authorList>
    </citation>
    <scope>NUCLEOTIDE SEQUENCE [LARGE SCALE GENOMIC DNA]</scope>
    <source>
        <strain evidence="7 8">HI1</strain>
    </source>
</reference>
<dbReference type="GO" id="GO:0015562">
    <property type="term" value="F:efflux transmembrane transporter activity"/>
    <property type="evidence" value="ECO:0007669"/>
    <property type="project" value="TreeGrafter"/>
</dbReference>
<keyword evidence="4" id="KW-0812">Transmembrane</keyword>
<dbReference type="Gene3D" id="1.10.287.470">
    <property type="entry name" value="Helix hairpin bin"/>
    <property type="match status" value="1"/>
</dbReference>
<dbReference type="InterPro" id="IPR058627">
    <property type="entry name" value="MdtA-like_C"/>
</dbReference>
<evidence type="ECO:0000256" key="3">
    <source>
        <dbReference type="ARBA" id="ARBA00022448"/>
    </source>
</evidence>
<dbReference type="InterPro" id="IPR006143">
    <property type="entry name" value="RND_pump_MFP"/>
</dbReference>
<dbReference type="PANTHER" id="PTHR30469">
    <property type="entry name" value="MULTIDRUG RESISTANCE PROTEIN MDTA"/>
    <property type="match status" value="1"/>
</dbReference>
<gene>
    <name evidence="7" type="ORF">JF50_08775</name>
</gene>
<dbReference type="SUPFAM" id="SSF111369">
    <property type="entry name" value="HlyD-like secretion proteins"/>
    <property type="match status" value="1"/>
</dbReference>
<dbReference type="EMBL" id="JWIC01000005">
    <property type="protein sequence ID" value="KID57305.1"/>
    <property type="molecule type" value="Genomic_DNA"/>
</dbReference>
<evidence type="ECO:0000313" key="8">
    <source>
        <dbReference type="Proteomes" id="UP000031327"/>
    </source>
</evidence>
<dbReference type="Pfam" id="PF25967">
    <property type="entry name" value="RND-MFP_C"/>
    <property type="match status" value="1"/>
</dbReference>
<dbReference type="Gene3D" id="2.40.50.100">
    <property type="match status" value="1"/>
</dbReference>
<dbReference type="Pfam" id="PF25917">
    <property type="entry name" value="BSH_RND"/>
    <property type="match status" value="1"/>
</dbReference>
<evidence type="ECO:0000259" key="6">
    <source>
        <dbReference type="Pfam" id="PF25967"/>
    </source>
</evidence>
<accession>A0A0C1QCZ5</accession>
<comment type="subcellular location">
    <subcellularLocation>
        <location evidence="1">Cell envelope</location>
    </subcellularLocation>
</comment>
<dbReference type="RefSeq" id="WP_039609078.1">
    <property type="nucleotide sequence ID" value="NZ_JWIC01000005.1"/>
</dbReference>
<evidence type="ECO:0000256" key="4">
    <source>
        <dbReference type="SAM" id="Phobius"/>
    </source>
</evidence>
<evidence type="ECO:0000313" key="7">
    <source>
        <dbReference type="EMBL" id="KID57305.1"/>
    </source>
</evidence>
<evidence type="ECO:0000259" key="5">
    <source>
        <dbReference type="Pfam" id="PF25917"/>
    </source>
</evidence>